<feature type="region of interest" description="Disordered" evidence="1">
    <location>
        <begin position="1"/>
        <end position="30"/>
    </location>
</feature>
<feature type="compositionally biased region" description="Polar residues" evidence="1">
    <location>
        <begin position="90"/>
        <end position="107"/>
    </location>
</feature>
<comment type="caution">
    <text evidence="2">The sequence shown here is derived from an EMBL/GenBank/DDBJ whole genome shotgun (WGS) entry which is preliminary data.</text>
</comment>
<organism evidence="2 3">
    <name type="scientific">Caerostris extrusa</name>
    <name type="common">Bark spider</name>
    <name type="synonym">Caerostris bankana</name>
    <dbReference type="NCBI Taxonomy" id="172846"/>
    <lineage>
        <taxon>Eukaryota</taxon>
        <taxon>Metazoa</taxon>
        <taxon>Ecdysozoa</taxon>
        <taxon>Arthropoda</taxon>
        <taxon>Chelicerata</taxon>
        <taxon>Arachnida</taxon>
        <taxon>Araneae</taxon>
        <taxon>Araneomorphae</taxon>
        <taxon>Entelegynae</taxon>
        <taxon>Araneoidea</taxon>
        <taxon>Araneidae</taxon>
        <taxon>Caerostris</taxon>
    </lineage>
</organism>
<sequence>MQGSSPPRRACYAIGATQSGEKKKKGSHHVLQEDFSNCQKVGWLSSAYTQEAEHHFEPRSRSLEKSTCCPQGKHLRTELGDLFPLKPHSHQGQLSSRARNVSSTTSGACGGSKAHDSPPNVSVCLRLKEGGGLLLRGGRKV</sequence>
<keyword evidence="3" id="KW-1185">Reference proteome</keyword>
<dbReference type="AlphaFoldDB" id="A0AAV4MME2"/>
<evidence type="ECO:0000313" key="2">
    <source>
        <dbReference type="EMBL" id="GIX73702.1"/>
    </source>
</evidence>
<feature type="region of interest" description="Disordered" evidence="1">
    <location>
        <begin position="82"/>
        <end position="120"/>
    </location>
</feature>
<reference evidence="2 3" key="1">
    <citation type="submission" date="2021-06" db="EMBL/GenBank/DDBJ databases">
        <title>Caerostris extrusa draft genome.</title>
        <authorList>
            <person name="Kono N."/>
            <person name="Arakawa K."/>
        </authorList>
    </citation>
    <scope>NUCLEOTIDE SEQUENCE [LARGE SCALE GENOMIC DNA]</scope>
</reference>
<protein>
    <submittedName>
        <fullName evidence="2">Uncharacterized protein</fullName>
    </submittedName>
</protein>
<accession>A0AAV4MME2</accession>
<dbReference type="EMBL" id="BPLR01019977">
    <property type="protein sequence ID" value="GIX73702.1"/>
    <property type="molecule type" value="Genomic_DNA"/>
</dbReference>
<gene>
    <name evidence="2" type="ORF">CEXT_449941</name>
</gene>
<evidence type="ECO:0000313" key="3">
    <source>
        <dbReference type="Proteomes" id="UP001054945"/>
    </source>
</evidence>
<evidence type="ECO:0000256" key="1">
    <source>
        <dbReference type="SAM" id="MobiDB-lite"/>
    </source>
</evidence>
<proteinExistence type="predicted"/>
<name>A0AAV4MME2_CAEEX</name>
<dbReference type="Proteomes" id="UP001054945">
    <property type="component" value="Unassembled WGS sequence"/>
</dbReference>